<feature type="transmembrane region" description="Helical" evidence="1">
    <location>
        <begin position="7"/>
        <end position="25"/>
    </location>
</feature>
<sequence length="178" mass="21145">MLVLLKKIVSFIVIICLIAIIFIFIPQKQVLIFYEKNSGNIAAYMPTFDDQHFNITFVHSIHLTDVVEKYRITAEDKIEQHEIVFEEFGIGMPSTVEEGEEFFYEDGKYHIKNLNNVFDDMKIRNGKTVSEHRFTWFDKNSDEHTVLFNDFFEPGNWYTVKVEHISLFRAWKEVKIHD</sequence>
<dbReference type="Proteomes" id="UP000823937">
    <property type="component" value="Unassembled WGS sequence"/>
</dbReference>
<comment type="caution">
    <text evidence="2">The sequence shown here is derived from an EMBL/GenBank/DDBJ whole genome shotgun (WGS) entry which is preliminary data.</text>
</comment>
<evidence type="ECO:0000313" key="3">
    <source>
        <dbReference type="Proteomes" id="UP000823937"/>
    </source>
</evidence>
<dbReference type="InterPro" id="IPR015001">
    <property type="entry name" value="DUF1850"/>
</dbReference>
<accession>A0A9D1PNP4</accession>
<dbReference type="AlphaFoldDB" id="A0A9D1PNP4"/>
<reference evidence="2" key="1">
    <citation type="journal article" date="2021" name="PeerJ">
        <title>Extensive microbial diversity within the chicken gut microbiome revealed by metagenomics and culture.</title>
        <authorList>
            <person name="Gilroy R."/>
            <person name="Ravi A."/>
            <person name="Getino M."/>
            <person name="Pursley I."/>
            <person name="Horton D.L."/>
            <person name="Alikhan N.F."/>
            <person name="Baker D."/>
            <person name="Gharbi K."/>
            <person name="Hall N."/>
            <person name="Watson M."/>
            <person name="Adriaenssens E.M."/>
            <person name="Foster-Nyarko E."/>
            <person name="Jarju S."/>
            <person name="Secka A."/>
            <person name="Antonio M."/>
            <person name="Oren A."/>
            <person name="Chaudhuri R.R."/>
            <person name="La Ragione R."/>
            <person name="Hildebrand F."/>
            <person name="Pallen M.J."/>
        </authorList>
    </citation>
    <scope>NUCLEOTIDE SEQUENCE</scope>
    <source>
        <strain evidence="2">CHK169-2315</strain>
    </source>
</reference>
<keyword evidence="1" id="KW-0472">Membrane</keyword>
<evidence type="ECO:0000313" key="2">
    <source>
        <dbReference type="EMBL" id="HIV75347.1"/>
    </source>
</evidence>
<dbReference type="Pfam" id="PF08905">
    <property type="entry name" value="DUF1850"/>
    <property type="match status" value="1"/>
</dbReference>
<keyword evidence="1" id="KW-1133">Transmembrane helix</keyword>
<proteinExistence type="predicted"/>
<reference evidence="2" key="2">
    <citation type="submission" date="2021-04" db="EMBL/GenBank/DDBJ databases">
        <authorList>
            <person name="Gilroy R."/>
        </authorList>
    </citation>
    <scope>NUCLEOTIDE SEQUENCE</scope>
    <source>
        <strain evidence="2">CHK169-2315</strain>
    </source>
</reference>
<keyword evidence="1" id="KW-0812">Transmembrane</keyword>
<evidence type="ECO:0000256" key="1">
    <source>
        <dbReference type="SAM" id="Phobius"/>
    </source>
</evidence>
<dbReference type="EMBL" id="DXHX01000134">
    <property type="protein sequence ID" value="HIV75347.1"/>
    <property type="molecule type" value="Genomic_DNA"/>
</dbReference>
<organism evidence="2 3">
    <name type="scientific">Candidatus Pseudogracilibacillus intestinigallinarum</name>
    <dbReference type="NCBI Taxonomy" id="2838742"/>
    <lineage>
        <taxon>Bacteria</taxon>
        <taxon>Bacillati</taxon>
        <taxon>Bacillota</taxon>
        <taxon>Bacilli</taxon>
        <taxon>Bacillales</taxon>
        <taxon>Bacillaceae</taxon>
        <taxon>Pseudogracilibacillus</taxon>
    </lineage>
</organism>
<gene>
    <name evidence="2" type="ORF">H9895_09735</name>
</gene>
<name>A0A9D1PNP4_9BACI</name>
<protein>
    <submittedName>
        <fullName evidence="2">DUF1850 domain-containing protein</fullName>
    </submittedName>
</protein>